<accession>A0A3A8K7M0</accession>
<reference evidence="2" key="1">
    <citation type="submission" date="2018-09" db="EMBL/GenBank/DDBJ databases">
        <authorList>
            <person name="Livingstone P.G."/>
            <person name="Whitworth D.E."/>
        </authorList>
    </citation>
    <scope>NUCLEOTIDE SEQUENCE [LARGE SCALE GENOMIC DNA]</scope>
    <source>
        <strain evidence="2">CA043D</strain>
    </source>
</reference>
<sequence>MAEALNLLTVLAAPRLYARWRIQAPAEEMRTVLQSRMEALSSFCAKAWGSPDAERFRAAAPTVRKLGESIAAAPPSTLMDAGWNAQARECLDALGVPVPPGGWEAFEGLPPSSE</sequence>
<gene>
    <name evidence="1" type="ORF">D7X32_31640</name>
</gene>
<organism evidence="1 2">
    <name type="scientific">Corallococcus carmarthensis</name>
    <dbReference type="NCBI Taxonomy" id="2316728"/>
    <lineage>
        <taxon>Bacteria</taxon>
        <taxon>Pseudomonadati</taxon>
        <taxon>Myxococcota</taxon>
        <taxon>Myxococcia</taxon>
        <taxon>Myxococcales</taxon>
        <taxon>Cystobacterineae</taxon>
        <taxon>Myxococcaceae</taxon>
        <taxon>Corallococcus</taxon>
    </lineage>
</organism>
<dbReference type="AlphaFoldDB" id="A0A3A8K7M0"/>
<dbReference type="OrthoDB" id="5515724at2"/>
<keyword evidence="2" id="KW-1185">Reference proteome</keyword>
<proteinExistence type="predicted"/>
<dbReference type="EMBL" id="RAWE01000164">
    <property type="protein sequence ID" value="RKG97763.1"/>
    <property type="molecule type" value="Genomic_DNA"/>
</dbReference>
<comment type="caution">
    <text evidence="1">The sequence shown here is derived from an EMBL/GenBank/DDBJ whole genome shotgun (WGS) entry which is preliminary data.</text>
</comment>
<dbReference type="Proteomes" id="UP000268313">
    <property type="component" value="Unassembled WGS sequence"/>
</dbReference>
<evidence type="ECO:0000313" key="2">
    <source>
        <dbReference type="Proteomes" id="UP000268313"/>
    </source>
</evidence>
<name>A0A3A8K7M0_9BACT</name>
<dbReference type="RefSeq" id="WP_120606297.1">
    <property type="nucleotide sequence ID" value="NZ_JABFJX010000056.1"/>
</dbReference>
<evidence type="ECO:0000313" key="1">
    <source>
        <dbReference type="EMBL" id="RKG97763.1"/>
    </source>
</evidence>
<protein>
    <submittedName>
        <fullName evidence="1">Uncharacterized protein</fullName>
    </submittedName>
</protein>